<dbReference type="AlphaFoldDB" id="A0A6A3BT01"/>
<dbReference type="PANTHER" id="PTHR31301">
    <property type="entry name" value="LOB DOMAIN-CONTAINING PROTEIN 4-RELATED"/>
    <property type="match status" value="1"/>
</dbReference>
<name>A0A6A3BT01_HIBSY</name>
<feature type="domain" description="LOB" evidence="2">
    <location>
        <begin position="10"/>
        <end position="111"/>
    </location>
</feature>
<evidence type="ECO:0000256" key="1">
    <source>
        <dbReference type="ARBA" id="ARBA00005474"/>
    </source>
</evidence>
<sequence length="139" mass="15384">MRGQEPRSTSSCAACKLLKRRCTPNCIFAPYFRSDEPKKFAKVHKVFGDSNVSKILIEVPEEERGDTVNSLAYEAEIRLRDPVYGCIGAIALLQRKMIQLQHDLALARACLAWYTSAIGSTDDDRVITEPFGGLSADCG</sequence>
<dbReference type="Proteomes" id="UP000436088">
    <property type="component" value="Unassembled WGS sequence"/>
</dbReference>
<evidence type="ECO:0000313" key="3">
    <source>
        <dbReference type="EMBL" id="KAE8719813.1"/>
    </source>
</evidence>
<proteinExistence type="inferred from homology"/>
<dbReference type="PANTHER" id="PTHR31301:SF24">
    <property type="entry name" value="LOB DOMAIN-CONTAINING PROTEIN 21"/>
    <property type="match status" value="1"/>
</dbReference>
<keyword evidence="4" id="KW-1185">Reference proteome</keyword>
<comment type="caution">
    <text evidence="3">The sequence shown here is derived from an EMBL/GenBank/DDBJ whole genome shotgun (WGS) entry which is preliminary data.</text>
</comment>
<comment type="similarity">
    <text evidence="1">Belongs to the LOB domain-containing protein family.</text>
</comment>
<dbReference type="Pfam" id="PF03195">
    <property type="entry name" value="LOB"/>
    <property type="match status" value="1"/>
</dbReference>
<gene>
    <name evidence="3" type="ORF">F3Y22_tig00109926pilonHSYRG00258</name>
</gene>
<protein>
    <submittedName>
        <fullName evidence="3">LOB domain-containing protein 21</fullName>
    </submittedName>
</protein>
<dbReference type="PROSITE" id="PS50891">
    <property type="entry name" value="LOB"/>
    <property type="match status" value="1"/>
</dbReference>
<evidence type="ECO:0000313" key="4">
    <source>
        <dbReference type="Proteomes" id="UP000436088"/>
    </source>
</evidence>
<dbReference type="OrthoDB" id="1925971at2759"/>
<organism evidence="3 4">
    <name type="scientific">Hibiscus syriacus</name>
    <name type="common">Rose of Sharon</name>
    <dbReference type="NCBI Taxonomy" id="106335"/>
    <lineage>
        <taxon>Eukaryota</taxon>
        <taxon>Viridiplantae</taxon>
        <taxon>Streptophyta</taxon>
        <taxon>Embryophyta</taxon>
        <taxon>Tracheophyta</taxon>
        <taxon>Spermatophyta</taxon>
        <taxon>Magnoliopsida</taxon>
        <taxon>eudicotyledons</taxon>
        <taxon>Gunneridae</taxon>
        <taxon>Pentapetalae</taxon>
        <taxon>rosids</taxon>
        <taxon>malvids</taxon>
        <taxon>Malvales</taxon>
        <taxon>Malvaceae</taxon>
        <taxon>Malvoideae</taxon>
        <taxon>Hibiscus</taxon>
    </lineage>
</organism>
<reference evidence="3" key="1">
    <citation type="submission" date="2019-09" db="EMBL/GenBank/DDBJ databases">
        <title>Draft genome information of white flower Hibiscus syriacus.</title>
        <authorList>
            <person name="Kim Y.-M."/>
        </authorList>
    </citation>
    <scope>NUCLEOTIDE SEQUENCE [LARGE SCALE GENOMIC DNA]</scope>
    <source>
        <strain evidence="3">YM2019G1</strain>
    </source>
</reference>
<accession>A0A6A3BT01</accession>
<evidence type="ECO:0000259" key="2">
    <source>
        <dbReference type="PROSITE" id="PS50891"/>
    </source>
</evidence>
<dbReference type="EMBL" id="VEPZ02000781">
    <property type="protein sequence ID" value="KAE8719813.1"/>
    <property type="molecule type" value="Genomic_DNA"/>
</dbReference>
<dbReference type="InterPro" id="IPR004883">
    <property type="entry name" value="LOB"/>
</dbReference>